<gene>
    <name evidence="1" type="ORF">M404DRAFT_999020</name>
</gene>
<dbReference type="Gene3D" id="3.40.630.30">
    <property type="match status" value="1"/>
</dbReference>
<dbReference type="OrthoDB" id="25586at2759"/>
<proteinExistence type="predicted"/>
<evidence type="ECO:0000313" key="2">
    <source>
        <dbReference type="Proteomes" id="UP000054217"/>
    </source>
</evidence>
<protein>
    <submittedName>
        <fullName evidence="1">Uncharacterized protein</fullName>
    </submittedName>
</protein>
<dbReference type="HOGENOM" id="CLU_2543477_0_0_1"/>
<keyword evidence="2" id="KW-1185">Reference proteome</keyword>
<reference evidence="2" key="2">
    <citation type="submission" date="2015-01" db="EMBL/GenBank/DDBJ databases">
        <title>Evolutionary Origins and Diversification of the Mycorrhizal Mutualists.</title>
        <authorList>
            <consortium name="DOE Joint Genome Institute"/>
            <consortium name="Mycorrhizal Genomics Consortium"/>
            <person name="Kohler A."/>
            <person name="Kuo A."/>
            <person name="Nagy L.G."/>
            <person name="Floudas D."/>
            <person name="Copeland A."/>
            <person name="Barry K.W."/>
            <person name="Cichocki N."/>
            <person name="Veneault-Fourrey C."/>
            <person name="LaButti K."/>
            <person name="Lindquist E.A."/>
            <person name="Lipzen A."/>
            <person name="Lundell T."/>
            <person name="Morin E."/>
            <person name="Murat C."/>
            <person name="Riley R."/>
            <person name="Ohm R."/>
            <person name="Sun H."/>
            <person name="Tunlid A."/>
            <person name="Henrissat B."/>
            <person name="Grigoriev I.V."/>
            <person name="Hibbett D.S."/>
            <person name="Martin F."/>
        </authorList>
    </citation>
    <scope>NUCLEOTIDE SEQUENCE [LARGE SCALE GENOMIC DNA]</scope>
    <source>
        <strain evidence="2">Marx 270</strain>
    </source>
</reference>
<name>A0A0C3NZV8_PISTI</name>
<evidence type="ECO:0000313" key="1">
    <source>
        <dbReference type="EMBL" id="KIO06370.1"/>
    </source>
</evidence>
<dbReference type="Proteomes" id="UP000054217">
    <property type="component" value="Unassembled WGS sequence"/>
</dbReference>
<dbReference type="AlphaFoldDB" id="A0A0C3NZV8"/>
<accession>A0A0C3NZV8</accession>
<reference evidence="1 2" key="1">
    <citation type="submission" date="2014-04" db="EMBL/GenBank/DDBJ databases">
        <authorList>
            <consortium name="DOE Joint Genome Institute"/>
            <person name="Kuo A."/>
            <person name="Kohler A."/>
            <person name="Costa M.D."/>
            <person name="Nagy L.G."/>
            <person name="Floudas D."/>
            <person name="Copeland A."/>
            <person name="Barry K.W."/>
            <person name="Cichocki N."/>
            <person name="Veneault-Fourrey C."/>
            <person name="LaButti K."/>
            <person name="Lindquist E.A."/>
            <person name="Lipzen A."/>
            <person name="Lundell T."/>
            <person name="Morin E."/>
            <person name="Murat C."/>
            <person name="Sun H."/>
            <person name="Tunlid A."/>
            <person name="Henrissat B."/>
            <person name="Grigoriev I.V."/>
            <person name="Hibbett D.S."/>
            <person name="Martin F."/>
            <person name="Nordberg H.P."/>
            <person name="Cantor M.N."/>
            <person name="Hua S.X."/>
        </authorList>
    </citation>
    <scope>NUCLEOTIDE SEQUENCE [LARGE SCALE GENOMIC DNA]</scope>
    <source>
        <strain evidence="1 2">Marx 270</strain>
    </source>
</reference>
<sequence length="83" mass="9854">MTSTYHLQYIQLNVRISNRAALALYRDALGYTIYRVERKYCERAPVSCVKLRRYRRPGCQLPLTSPTLVLERSWTYEFTACRC</sequence>
<dbReference type="InParanoid" id="A0A0C3NZV8"/>
<dbReference type="EMBL" id="KN831963">
    <property type="protein sequence ID" value="KIO06370.1"/>
    <property type="molecule type" value="Genomic_DNA"/>
</dbReference>
<organism evidence="1 2">
    <name type="scientific">Pisolithus tinctorius Marx 270</name>
    <dbReference type="NCBI Taxonomy" id="870435"/>
    <lineage>
        <taxon>Eukaryota</taxon>
        <taxon>Fungi</taxon>
        <taxon>Dikarya</taxon>
        <taxon>Basidiomycota</taxon>
        <taxon>Agaricomycotina</taxon>
        <taxon>Agaricomycetes</taxon>
        <taxon>Agaricomycetidae</taxon>
        <taxon>Boletales</taxon>
        <taxon>Sclerodermatineae</taxon>
        <taxon>Pisolithaceae</taxon>
        <taxon>Pisolithus</taxon>
    </lineage>
</organism>